<dbReference type="Proteomes" id="UP000030403">
    <property type="component" value="Unassembled WGS sequence"/>
</dbReference>
<name>A0A0A5GI52_9BACI</name>
<dbReference type="EMBL" id="AVPF01000005">
    <property type="protein sequence ID" value="KGX90805.1"/>
    <property type="molecule type" value="Genomic_DNA"/>
</dbReference>
<keyword evidence="2" id="KW-0030">Aminoacyl-tRNA synthetase</keyword>
<accession>A0A0A5GI52</accession>
<dbReference type="GO" id="GO:0004812">
    <property type="term" value="F:aminoacyl-tRNA ligase activity"/>
    <property type="evidence" value="ECO:0007669"/>
    <property type="project" value="UniProtKB-KW"/>
</dbReference>
<keyword evidence="2" id="KW-0436">Ligase</keyword>
<comment type="caution">
    <text evidence="2">The sequence shown here is derived from an EMBL/GenBank/DDBJ whole genome shotgun (WGS) entry which is preliminary data.</text>
</comment>
<gene>
    <name evidence="2" type="ORF">N783_18565</name>
</gene>
<dbReference type="AlphaFoldDB" id="A0A0A5GI52"/>
<dbReference type="RefSeq" id="WP_027445520.1">
    <property type="nucleotide sequence ID" value="NZ_AULJ01000012.1"/>
</dbReference>
<dbReference type="STRING" id="1385511.GCA_000425225_01158"/>
<proteinExistence type="predicted"/>
<protein>
    <submittedName>
        <fullName evidence="2">Tryptophanyl-tRNA synthetase</fullName>
    </submittedName>
</protein>
<evidence type="ECO:0000313" key="2">
    <source>
        <dbReference type="EMBL" id="KGX90805.1"/>
    </source>
</evidence>
<feature type="chain" id="PRO_5038697361" evidence="1">
    <location>
        <begin position="27"/>
        <end position="177"/>
    </location>
</feature>
<evidence type="ECO:0000313" key="3">
    <source>
        <dbReference type="Proteomes" id="UP000030403"/>
    </source>
</evidence>
<evidence type="ECO:0000256" key="1">
    <source>
        <dbReference type="SAM" id="SignalP"/>
    </source>
</evidence>
<organism evidence="2 3">
    <name type="scientific">Pontibacillus marinus BH030004 = DSM 16465</name>
    <dbReference type="NCBI Taxonomy" id="1385511"/>
    <lineage>
        <taxon>Bacteria</taxon>
        <taxon>Bacillati</taxon>
        <taxon>Bacillota</taxon>
        <taxon>Bacilli</taxon>
        <taxon>Bacillales</taxon>
        <taxon>Bacillaceae</taxon>
        <taxon>Pontibacillus</taxon>
    </lineage>
</organism>
<sequence length="177" mass="20347">MKRSILGLVLFILGVSLLGCSSEGDAEEQVTYEGPRLKIAVYGEMPAYKFERIQFVQVDREYLFKKGEDANYDALFVMNNVHEEADTPEFAPVFKSLPYPVFFIDTYAEAYVFLHPNTGLGWVDDPGYNLFFATGSFKDENGTTFNRSITYQHPREEDQDYESLYVQLFKAINSMIH</sequence>
<feature type="signal peptide" evidence="1">
    <location>
        <begin position="1"/>
        <end position="26"/>
    </location>
</feature>
<keyword evidence="3" id="KW-1185">Reference proteome</keyword>
<reference evidence="2 3" key="1">
    <citation type="submission" date="2013-08" db="EMBL/GenBank/DDBJ databases">
        <authorList>
            <person name="Huang J."/>
            <person name="Wang G."/>
        </authorList>
    </citation>
    <scope>NUCLEOTIDE SEQUENCE [LARGE SCALE GENOMIC DNA]</scope>
    <source>
        <strain evidence="2 3">BH030004</strain>
    </source>
</reference>
<dbReference type="PROSITE" id="PS51257">
    <property type="entry name" value="PROKAR_LIPOPROTEIN"/>
    <property type="match status" value="1"/>
</dbReference>
<keyword evidence="1" id="KW-0732">Signal</keyword>